<feature type="compositionally biased region" description="Acidic residues" evidence="10">
    <location>
        <begin position="293"/>
        <end position="304"/>
    </location>
</feature>
<feature type="compositionally biased region" description="Polar residues" evidence="10">
    <location>
        <begin position="1"/>
        <end position="11"/>
    </location>
</feature>
<evidence type="ECO:0000256" key="8">
    <source>
        <dbReference type="ARBA" id="ARBA00022927"/>
    </source>
</evidence>
<evidence type="ECO:0000256" key="7">
    <source>
        <dbReference type="ARBA" id="ARBA00022490"/>
    </source>
</evidence>
<feature type="compositionally biased region" description="Acidic residues" evidence="10">
    <location>
        <begin position="269"/>
        <end position="285"/>
    </location>
</feature>
<feature type="region of interest" description="Disordered" evidence="10">
    <location>
        <begin position="114"/>
        <end position="136"/>
    </location>
</feature>
<keyword evidence="7" id="KW-0963">Cytoplasm</keyword>
<dbReference type="GO" id="GO:0005634">
    <property type="term" value="C:nucleus"/>
    <property type="evidence" value="ECO:0007669"/>
    <property type="project" value="UniProtKB-SubCell"/>
</dbReference>
<dbReference type="EMBL" id="ML002653">
    <property type="protein sequence ID" value="RKP36440.1"/>
    <property type="molecule type" value="Genomic_DNA"/>
</dbReference>
<dbReference type="AlphaFoldDB" id="A0A4P9ZV02"/>
<reference evidence="13" key="1">
    <citation type="journal article" date="2018" name="Nat. Microbiol.">
        <title>Leveraging single-cell genomics to expand the fungal tree of life.</title>
        <authorList>
            <person name="Ahrendt S.R."/>
            <person name="Quandt C.A."/>
            <person name="Ciobanu D."/>
            <person name="Clum A."/>
            <person name="Salamov A."/>
            <person name="Andreopoulos B."/>
            <person name="Cheng J.F."/>
            <person name="Woyke T."/>
            <person name="Pelin A."/>
            <person name="Henrissat B."/>
            <person name="Reynolds N.K."/>
            <person name="Benny G.L."/>
            <person name="Smith M.E."/>
            <person name="James T.Y."/>
            <person name="Grigoriev I.V."/>
        </authorList>
    </citation>
    <scope>NUCLEOTIDE SEQUENCE [LARGE SCALE GENOMIC DNA]</scope>
    <source>
        <strain evidence="13">RSA 468</strain>
    </source>
</reference>
<protein>
    <recommendedName>
        <fullName evidence="5">Probable RNA polymerase II nuclear localization protein SLC7A6OS</fullName>
    </recommendedName>
</protein>
<evidence type="ECO:0000256" key="5">
    <source>
        <dbReference type="ARBA" id="ARBA00017036"/>
    </source>
</evidence>
<dbReference type="PANTHER" id="PTHR31196">
    <property type="entry name" value="RNA POLYMERASE II NUCLEAR LOCALIZATION PROTEIN SLC7A6OS-RELATED"/>
    <property type="match status" value="1"/>
</dbReference>
<evidence type="ECO:0000313" key="13">
    <source>
        <dbReference type="Proteomes" id="UP000268162"/>
    </source>
</evidence>
<dbReference type="Pfam" id="PF08574">
    <property type="entry name" value="Iwr1"/>
    <property type="match status" value="1"/>
</dbReference>
<dbReference type="PANTHER" id="PTHR31196:SF2">
    <property type="entry name" value="RNA POLYMERASE II NUCLEAR LOCALIZATION PROTEIN SLC7A6OS-RELATED"/>
    <property type="match status" value="1"/>
</dbReference>
<comment type="similarity">
    <text evidence="4">Belongs to the IWR1/SLC7A6OS family.</text>
</comment>
<comment type="subcellular location">
    <subcellularLocation>
        <location evidence="3">Cytoplasm</location>
    </subcellularLocation>
    <subcellularLocation>
        <location evidence="2">Nucleus</location>
    </subcellularLocation>
</comment>
<dbReference type="GO" id="GO:0015031">
    <property type="term" value="P:protein transport"/>
    <property type="evidence" value="ECO:0007669"/>
    <property type="project" value="UniProtKB-KW"/>
</dbReference>
<keyword evidence="8" id="KW-0653">Protein transport</keyword>
<keyword evidence="13" id="KW-1185">Reference proteome</keyword>
<evidence type="ECO:0000256" key="6">
    <source>
        <dbReference type="ARBA" id="ARBA00022448"/>
    </source>
</evidence>
<feature type="compositionally biased region" description="Basic and acidic residues" evidence="10">
    <location>
        <begin position="121"/>
        <end position="136"/>
    </location>
</feature>
<evidence type="ECO:0000256" key="1">
    <source>
        <dbReference type="ARBA" id="ARBA00003202"/>
    </source>
</evidence>
<feature type="region of interest" description="Disordered" evidence="10">
    <location>
        <begin position="269"/>
        <end position="330"/>
    </location>
</feature>
<accession>A0A4P9ZV02</accession>
<evidence type="ECO:0000256" key="9">
    <source>
        <dbReference type="ARBA" id="ARBA00023242"/>
    </source>
</evidence>
<evidence type="ECO:0000256" key="3">
    <source>
        <dbReference type="ARBA" id="ARBA00004496"/>
    </source>
</evidence>
<feature type="domain" description="Transcription factor Iwr1" evidence="11">
    <location>
        <begin position="231"/>
        <end position="296"/>
    </location>
</feature>
<proteinExistence type="inferred from homology"/>
<evidence type="ECO:0000313" key="12">
    <source>
        <dbReference type="EMBL" id="RKP36440.1"/>
    </source>
</evidence>
<comment type="function">
    <text evidence="1">Directs RNA polymerase II nuclear import.</text>
</comment>
<sequence length="330" mass="37464">MPADSTTSTPVLETAQPQSPAPTAAPAPAPAAPAKPMSILRVKRKRTDEPLDALMVAQASRLAEKKIKPDDESSASSSIPKIFRFAETVDLKAFEDMEKTQLLSDKINRFTGRKAATTERTAPKEKAEDVVDREEKMERRRNQLALDKLNESKCARFRVISKNRYSALVPKEEKKFPDSHRPETRDLFDVIDAVKEDDKPRVSTKSKRDDDITCNLIPMIEEYLNVEKKNDDYVYDVYYIDDPEEHELAQTPLNYGSLFWNGDGEDYDNLASDSDEFEGDDDSNAEDYYGNDYPDEADWENELSDFEHGSDEYSDIEGNGGRSAFSDDEW</sequence>
<feature type="compositionally biased region" description="Pro residues" evidence="10">
    <location>
        <begin position="19"/>
        <end position="33"/>
    </location>
</feature>
<dbReference type="InterPro" id="IPR013883">
    <property type="entry name" value="TF_Iwr1_dom"/>
</dbReference>
<dbReference type="GO" id="GO:0032502">
    <property type="term" value="P:developmental process"/>
    <property type="evidence" value="ECO:0007669"/>
    <property type="project" value="TreeGrafter"/>
</dbReference>
<name>A0A4P9ZV02_9FUNG</name>
<dbReference type="Proteomes" id="UP000268162">
    <property type="component" value="Unassembled WGS sequence"/>
</dbReference>
<evidence type="ECO:0000256" key="10">
    <source>
        <dbReference type="SAM" id="MobiDB-lite"/>
    </source>
</evidence>
<feature type="region of interest" description="Disordered" evidence="10">
    <location>
        <begin position="1"/>
        <end position="37"/>
    </location>
</feature>
<dbReference type="GO" id="GO:0005737">
    <property type="term" value="C:cytoplasm"/>
    <property type="evidence" value="ECO:0007669"/>
    <property type="project" value="UniProtKB-SubCell"/>
</dbReference>
<gene>
    <name evidence="12" type="ORF">BJ085DRAFT_29286</name>
</gene>
<evidence type="ECO:0000256" key="4">
    <source>
        <dbReference type="ARBA" id="ARBA00010218"/>
    </source>
</evidence>
<dbReference type="InterPro" id="IPR040218">
    <property type="entry name" value="SLC7A6OS"/>
</dbReference>
<organism evidence="12 13">
    <name type="scientific">Dimargaris cristalligena</name>
    <dbReference type="NCBI Taxonomy" id="215637"/>
    <lineage>
        <taxon>Eukaryota</taxon>
        <taxon>Fungi</taxon>
        <taxon>Fungi incertae sedis</taxon>
        <taxon>Zoopagomycota</taxon>
        <taxon>Kickxellomycotina</taxon>
        <taxon>Dimargaritomycetes</taxon>
        <taxon>Dimargaritales</taxon>
        <taxon>Dimargaritaceae</taxon>
        <taxon>Dimargaris</taxon>
    </lineage>
</organism>
<evidence type="ECO:0000256" key="2">
    <source>
        <dbReference type="ARBA" id="ARBA00004123"/>
    </source>
</evidence>
<evidence type="ECO:0000259" key="11">
    <source>
        <dbReference type="Pfam" id="PF08574"/>
    </source>
</evidence>
<dbReference type="STRING" id="215637.A0A4P9ZV02"/>
<keyword evidence="6" id="KW-0813">Transport</keyword>
<keyword evidence="9" id="KW-0539">Nucleus</keyword>